<dbReference type="EMBL" id="UOFQ01000029">
    <property type="protein sequence ID" value="VAW85759.1"/>
    <property type="molecule type" value="Genomic_DNA"/>
</dbReference>
<dbReference type="InterPro" id="IPR042203">
    <property type="entry name" value="Leu/Phe-tRNA_Trfase_C"/>
</dbReference>
<gene>
    <name evidence="5" type="ORF">MNBD_GAMMA17-49</name>
</gene>
<protein>
    <submittedName>
        <fullName evidence="5">Leucyl/phenylalanyl-tRNA--protein transferase</fullName>
        <ecNumber evidence="5">2.3.2.6</ecNumber>
    </submittedName>
</protein>
<proteinExistence type="inferred from homology"/>
<dbReference type="InterPro" id="IPR016181">
    <property type="entry name" value="Acyl_CoA_acyltransferase"/>
</dbReference>
<organism evidence="5">
    <name type="scientific">hydrothermal vent metagenome</name>
    <dbReference type="NCBI Taxonomy" id="652676"/>
    <lineage>
        <taxon>unclassified sequences</taxon>
        <taxon>metagenomes</taxon>
        <taxon>ecological metagenomes</taxon>
    </lineage>
</organism>
<reference evidence="5" key="1">
    <citation type="submission" date="2018-06" db="EMBL/GenBank/DDBJ databases">
        <authorList>
            <person name="Zhirakovskaya E."/>
        </authorList>
    </citation>
    <scope>NUCLEOTIDE SEQUENCE</scope>
</reference>
<dbReference type="NCBIfam" id="TIGR00667">
    <property type="entry name" value="aat"/>
    <property type="match status" value="1"/>
</dbReference>
<sequence>MNAPLEPAYLDPDQAECHFPDVSLALEEPDGLLAVGGNLSAETLFNAYRHGIFPWYSDGQPILWWSPNPRAVIFPERLRVSRSLKKRLRQQRFEITLDHAFDEVIQACATARNDGLGTWITAQMQHAYIEMHRLGHAHSVEAWRDGKLVGGLYGIAIGQVFFGESMFSRESDASKVAFTHLVAQLKKWQFSLVDCQVGSSHMSSLGAEEIARTTFIEHIGNACNSRSLAPEQWKSAL</sequence>
<dbReference type="FunFam" id="3.30.70.3550:FF:000001">
    <property type="entry name" value="Leucyl/phenylalanyl-tRNA--protein transferase"/>
    <property type="match status" value="1"/>
</dbReference>
<dbReference type="PANTHER" id="PTHR30098:SF2">
    <property type="entry name" value="LEUCYL_PHENYLALANYL-TRNA--PROTEIN TRANSFERASE"/>
    <property type="match status" value="1"/>
</dbReference>
<keyword evidence="4 5" id="KW-0012">Acyltransferase</keyword>
<dbReference type="GO" id="GO:0005737">
    <property type="term" value="C:cytoplasm"/>
    <property type="evidence" value="ECO:0007669"/>
    <property type="project" value="UniProtKB-SubCell"/>
</dbReference>
<dbReference type="SUPFAM" id="SSF55729">
    <property type="entry name" value="Acyl-CoA N-acyltransferases (Nat)"/>
    <property type="match status" value="1"/>
</dbReference>
<dbReference type="AlphaFoldDB" id="A0A3B0ZHK1"/>
<evidence type="ECO:0000313" key="5">
    <source>
        <dbReference type="EMBL" id="VAW85759.1"/>
    </source>
</evidence>
<dbReference type="Pfam" id="PF03588">
    <property type="entry name" value="Leu_Phe_trans"/>
    <property type="match status" value="1"/>
</dbReference>
<evidence type="ECO:0000256" key="4">
    <source>
        <dbReference type="ARBA" id="ARBA00023315"/>
    </source>
</evidence>
<dbReference type="FunFam" id="3.40.630.70:FF:000001">
    <property type="entry name" value="Leucyl/phenylalanyl-tRNA--protein transferase"/>
    <property type="match status" value="1"/>
</dbReference>
<accession>A0A3B0ZHK1</accession>
<dbReference type="InterPro" id="IPR042221">
    <property type="entry name" value="Leu/Phe-tRNA_Trfase_N"/>
</dbReference>
<dbReference type="GO" id="GO:0030163">
    <property type="term" value="P:protein catabolic process"/>
    <property type="evidence" value="ECO:0007669"/>
    <property type="project" value="InterPro"/>
</dbReference>
<dbReference type="Gene3D" id="3.30.70.3550">
    <property type="entry name" value="Leucyl/phenylalanyl-tRNA-protein transferase, N-terminal domain"/>
    <property type="match status" value="1"/>
</dbReference>
<name>A0A3B0ZHK1_9ZZZZ</name>
<comment type="subcellular location">
    <subcellularLocation>
        <location evidence="1">Cytoplasm</location>
    </subcellularLocation>
</comment>
<dbReference type="HAMAP" id="MF_00688">
    <property type="entry name" value="Leu_Phe_trans"/>
    <property type="match status" value="1"/>
</dbReference>
<dbReference type="Gene3D" id="3.40.630.70">
    <property type="entry name" value="Leucyl/phenylalanyl-tRNA-protein transferase, C-terminal domain"/>
    <property type="match status" value="1"/>
</dbReference>
<dbReference type="PANTHER" id="PTHR30098">
    <property type="entry name" value="LEUCYL/PHENYLALANYL-TRNA--PROTEIN TRANSFERASE"/>
    <property type="match status" value="1"/>
</dbReference>
<dbReference type="EC" id="2.3.2.6" evidence="5"/>
<evidence type="ECO:0000256" key="1">
    <source>
        <dbReference type="ARBA" id="ARBA00004496"/>
    </source>
</evidence>
<keyword evidence="3 5" id="KW-0808">Transferase</keyword>
<evidence type="ECO:0000256" key="2">
    <source>
        <dbReference type="ARBA" id="ARBA00022490"/>
    </source>
</evidence>
<dbReference type="InterPro" id="IPR004616">
    <property type="entry name" value="Leu/Phe-tRNA_Trfase"/>
</dbReference>
<evidence type="ECO:0000256" key="3">
    <source>
        <dbReference type="ARBA" id="ARBA00022679"/>
    </source>
</evidence>
<keyword evidence="2" id="KW-0963">Cytoplasm</keyword>
<dbReference type="GO" id="GO:0008914">
    <property type="term" value="F:leucyl-tRNA--protein transferase activity"/>
    <property type="evidence" value="ECO:0007669"/>
    <property type="project" value="UniProtKB-EC"/>
</dbReference>